<reference evidence="1" key="1">
    <citation type="journal article" date="2014" name="Int. J. Syst. Evol. Microbiol.">
        <title>Complete genome sequence of Corynebacterium casei LMG S-19264T (=DSM 44701T), isolated from a smear-ripened cheese.</title>
        <authorList>
            <consortium name="US DOE Joint Genome Institute (JGI-PGF)"/>
            <person name="Walter F."/>
            <person name="Albersmeier A."/>
            <person name="Kalinowski J."/>
            <person name="Ruckert C."/>
        </authorList>
    </citation>
    <scope>NUCLEOTIDE SEQUENCE</scope>
    <source>
        <strain evidence="1">CGMCC 1.15290</strain>
    </source>
</reference>
<comment type="caution">
    <text evidence="1">The sequence shown here is derived from an EMBL/GenBank/DDBJ whole genome shotgun (WGS) entry which is preliminary data.</text>
</comment>
<gene>
    <name evidence="1" type="ORF">GCM10011379_37850</name>
</gene>
<keyword evidence="2" id="KW-1185">Reference proteome</keyword>
<dbReference type="AlphaFoldDB" id="A0A917MXS1"/>
<proteinExistence type="predicted"/>
<dbReference type="Proteomes" id="UP000627292">
    <property type="component" value="Unassembled WGS sequence"/>
</dbReference>
<dbReference type="EMBL" id="BMIB01000004">
    <property type="protein sequence ID" value="GGH74851.1"/>
    <property type="molecule type" value="Genomic_DNA"/>
</dbReference>
<evidence type="ECO:0000313" key="1">
    <source>
        <dbReference type="EMBL" id="GGH74851.1"/>
    </source>
</evidence>
<protein>
    <submittedName>
        <fullName evidence="1">Uncharacterized protein</fullName>
    </submittedName>
</protein>
<sequence>MRTLYRRFYQDAGRGFTDNEFRQVCEETAGVPLNEIFDYVYTVKQPDYARYLAYAGLSIDQQPAPANAGKPTASFRITININSTPLQKSILQSWLGN</sequence>
<evidence type="ECO:0000313" key="2">
    <source>
        <dbReference type="Proteomes" id="UP000627292"/>
    </source>
</evidence>
<accession>A0A917MXS1</accession>
<organism evidence="1 2">
    <name type="scientific">Filimonas zeae</name>
    <dbReference type="NCBI Taxonomy" id="1737353"/>
    <lineage>
        <taxon>Bacteria</taxon>
        <taxon>Pseudomonadati</taxon>
        <taxon>Bacteroidota</taxon>
        <taxon>Chitinophagia</taxon>
        <taxon>Chitinophagales</taxon>
        <taxon>Chitinophagaceae</taxon>
        <taxon>Filimonas</taxon>
    </lineage>
</organism>
<name>A0A917MXS1_9BACT</name>
<reference evidence="1" key="2">
    <citation type="submission" date="2020-09" db="EMBL/GenBank/DDBJ databases">
        <authorList>
            <person name="Sun Q."/>
            <person name="Zhou Y."/>
        </authorList>
    </citation>
    <scope>NUCLEOTIDE SEQUENCE</scope>
    <source>
        <strain evidence="1">CGMCC 1.15290</strain>
    </source>
</reference>
<dbReference type="RefSeq" id="WP_188955253.1">
    <property type="nucleotide sequence ID" value="NZ_BMIB01000004.1"/>
</dbReference>